<protein>
    <submittedName>
        <fullName evidence="1">Uncharacterized protein</fullName>
    </submittedName>
</protein>
<comment type="caution">
    <text evidence="1">The sequence shown here is derived from an EMBL/GenBank/DDBJ whole genome shotgun (WGS) entry which is preliminary data.</text>
</comment>
<sequence>MYKKWNTEEQRRAARQAAQVRYRQRHRKRVLKRARDAARERYYRDQPASRARLNAYRQRVRLEVITAYGGKCTCCGESESTFLAFDHIKGTTGPERAKERKSGISWYLKLRREGYPEHIQVLCHNCNSAKGFYGVCPHQQ</sequence>
<name>A0A0F9KNK7_9ZZZZ</name>
<accession>A0A0F9KNK7</accession>
<evidence type="ECO:0000313" key="1">
    <source>
        <dbReference type="EMBL" id="KKM83724.1"/>
    </source>
</evidence>
<reference evidence="1" key="1">
    <citation type="journal article" date="2015" name="Nature">
        <title>Complex archaea that bridge the gap between prokaryotes and eukaryotes.</title>
        <authorList>
            <person name="Spang A."/>
            <person name="Saw J.H."/>
            <person name="Jorgensen S.L."/>
            <person name="Zaremba-Niedzwiedzka K."/>
            <person name="Martijn J."/>
            <person name="Lind A.E."/>
            <person name="van Eijk R."/>
            <person name="Schleper C."/>
            <person name="Guy L."/>
            <person name="Ettema T.J."/>
        </authorList>
    </citation>
    <scope>NUCLEOTIDE SEQUENCE</scope>
</reference>
<dbReference type="EMBL" id="LAZR01007671">
    <property type="protein sequence ID" value="KKM83724.1"/>
    <property type="molecule type" value="Genomic_DNA"/>
</dbReference>
<gene>
    <name evidence="1" type="ORF">LCGC14_1306510</name>
</gene>
<organism evidence="1">
    <name type="scientific">marine sediment metagenome</name>
    <dbReference type="NCBI Taxonomy" id="412755"/>
    <lineage>
        <taxon>unclassified sequences</taxon>
        <taxon>metagenomes</taxon>
        <taxon>ecological metagenomes</taxon>
    </lineage>
</organism>
<proteinExistence type="predicted"/>
<dbReference type="AlphaFoldDB" id="A0A0F9KNK7"/>